<dbReference type="InterPro" id="IPR005467">
    <property type="entry name" value="His_kinase_dom"/>
</dbReference>
<dbReference type="PANTHER" id="PTHR43065:SF50">
    <property type="entry name" value="HISTIDINE KINASE"/>
    <property type="match status" value="1"/>
</dbReference>
<evidence type="ECO:0000256" key="8">
    <source>
        <dbReference type="SAM" id="Coils"/>
    </source>
</evidence>
<feature type="transmembrane region" description="Helical" evidence="9">
    <location>
        <begin position="179"/>
        <end position="202"/>
    </location>
</feature>
<keyword evidence="8" id="KW-0175">Coiled coil</keyword>
<evidence type="ECO:0000259" key="11">
    <source>
        <dbReference type="PROSITE" id="PS50885"/>
    </source>
</evidence>
<keyword evidence="5" id="KW-0808">Transferase</keyword>
<evidence type="ECO:0000256" key="5">
    <source>
        <dbReference type="ARBA" id="ARBA00022679"/>
    </source>
</evidence>
<evidence type="ECO:0000259" key="10">
    <source>
        <dbReference type="PROSITE" id="PS50109"/>
    </source>
</evidence>
<dbReference type="SMART" id="SM00304">
    <property type="entry name" value="HAMP"/>
    <property type="match status" value="1"/>
</dbReference>
<dbReference type="SMART" id="SM00387">
    <property type="entry name" value="HATPase_c"/>
    <property type="match status" value="1"/>
</dbReference>
<dbReference type="Gene3D" id="1.10.287.130">
    <property type="match status" value="1"/>
</dbReference>
<evidence type="ECO:0000256" key="3">
    <source>
        <dbReference type="ARBA" id="ARBA00012438"/>
    </source>
</evidence>
<dbReference type="InterPro" id="IPR003661">
    <property type="entry name" value="HisK_dim/P_dom"/>
</dbReference>
<dbReference type="PROSITE" id="PS50109">
    <property type="entry name" value="HIS_KIN"/>
    <property type="match status" value="1"/>
</dbReference>
<evidence type="ECO:0000256" key="6">
    <source>
        <dbReference type="ARBA" id="ARBA00022777"/>
    </source>
</evidence>
<dbReference type="InterPro" id="IPR036890">
    <property type="entry name" value="HATPase_C_sf"/>
</dbReference>
<dbReference type="InterPro" id="IPR036097">
    <property type="entry name" value="HisK_dim/P_sf"/>
</dbReference>
<evidence type="ECO:0000313" key="12">
    <source>
        <dbReference type="EMBL" id="KPQ36220.1"/>
    </source>
</evidence>
<feature type="coiled-coil region" evidence="8">
    <location>
        <begin position="285"/>
        <end position="312"/>
    </location>
</feature>
<feature type="domain" description="HAMP" evidence="11">
    <location>
        <begin position="203"/>
        <end position="258"/>
    </location>
</feature>
<dbReference type="EC" id="2.7.13.3" evidence="3"/>
<dbReference type="InterPro" id="IPR003594">
    <property type="entry name" value="HATPase_dom"/>
</dbReference>
<dbReference type="InterPro" id="IPR003660">
    <property type="entry name" value="HAMP_dom"/>
</dbReference>
<evidence type="ECO:0000256" key="1">
    <source>
        <dbReference type="ARBA" id="ARBA00000085"/>
    </source>
</evidence>
<protein>
    <recommendedName>
        <fullName evidence="3">histidine kinase</fullName>
        <ecNumber evidence="3">2.7.13.3</ecNumber>
    </recommendedName>
</protein>
<name>A0A0P7ZMH7_9CYAN</name>
<keyword evidence="7" id="KW-0902">Two-component regulatory system</keyword>
<dbReference type="SMART" id="SM00388">
    <property type="entry name" value="HisKA"/>
    <property type="match status" value="1"/>
</dbReference>
<reference evidence="12 13" key="1">
    <citation type="submission" date="2015-09" db="EMBL/GenBank/DDBJ databases">
        <title>Identification and resolution of microdiversity through metagenomic sequencing of parallel consortia.</title>
        <authorList>
            <person name="Nelson W.C."/>
            <person name="Romine M.F."/>
            <person name="Lindemann S.R."/>
        </authorList>
    </citation>
    <scope>NUCLEOTIDE SEQUENCE [LARGE SCALE GENOMIC DNA]</scope>
    <source>
        <strain evidence="12">Ana</strain>
    </source>
</reference>
<dbReference type="SUPFAM" id="SSF47384">
    <property type="entry name" value="Homodimeric domain of signal transducing histidine kinase"/>
    <property type="match status" value="1"/>
</dbReference>
<dbReference type="STRING" id="1666911.HLUCCA11_06725"/>
<dbReference type="Proteomes" id="UP000050465">
    <property type="component" value="Unassembled WGS sequence"/>
</dbReference>
<dbReference type="GO" id="GO:0016020">
    <property type="term" value="C:membrane"/>
    <property type="evidence" value="ECO:0007669"/>
    <property type="project" value="UniProtKB-SubCell"/>
</dbReference>
<dbReference type="PRINTS" id="PR00344">
    <property type="entry name" value="BCTRLSENSOR"/>
</dbReference>
<gene>
    <name evidence="12" type="ORF">HLUCCA11_06725</name>
</gene>
<evidence type="ECO:0000256" key="9">
    <source>
        <dbReference type="SAM" id="Phobius"/>
    </source>
</evidence>
<feature type="domain" description="Histidine kinase" evidence="10">
    <location>
        <begin position="321"/>
        <end position="585"/>
    </location>
</feature>
<comment type="caution">
    <text evidence="12">The sequence shown here is derived from an EMBL/GenBank/DDBJ whole genome shotgun (WGS) entry which is preliminary data.</text>
</comment>
<dbReference type="SUPFAM" id="SSF55874">
    <property type="entry name" value="ATPase domain of HSP90 chaperone/DNA topoisomerase II/histidine kinase"/>
    <property type="match status" value="1"/>
</dbReference>
<dbReference type="Gene3D" id="6.10.340.10">
    <property type="match status" value="1"/>
</dbReference>
<dbReference type="PANTHER" id="PTHR43065">
    <property type="entry name" value="SENSOR HISTIDINE KINASE"/>
    <property type="match status" value="1"/>
</dbReference>
<accession>A0A0P7ZMH7</accession>
<comment type="catalytic activity">
    <reaction evidence="1">
        <text>ATP + protein L-histidine = ADP + protein N-phospho-L-histidine.</text>
        <dbReference type="EC" id="2.7.13.3"/>
    </reaction>
</comment>
<keyword evidence="9" id="KW-0472">Membrane</keyword>
<proteinExistence type="predicted"/>
<dbReference type="CDD" id="cd00082">
    <property type="entry name" value="HisKA"/>
    <property type="match status" value="1"/>
</dbReference>
<evidence type="ECO:0000256" key="4">
    <source>
        <dbReference type="ARBA" id="ARBA00022553"/>
    </source>
</evidence>
<dbReference type="CDD" id="cd06225">
    <property type="entry name" value="HAMP"/>
    <property type="match status" value="1"/>
</dbReference>
<keyword evidence="4" id="KW-0597">Phosphoprotein</keyword>
<evidence type="ECO:0000256" key="7">
    <source>
        <dbReference type="ARBA" id="ARBA00023012"/>
    </source>
</evidence>
<dbReference type="Pfam" id="PF00672">
    <property type="entry name" value="HAMP"/>
    <property type="match status" value="1"/>
</dbReference>
<dbReference type="EMBL" id="LJZR01000007">
    <property type="protein sequence ID" value="KPQ36220.1"/>
    <property type="molecule type" value="Genomic_DNA"/>
</dbReference>
<dbReference type="GO" id="GO:0000155">
    <property type="term" value="F:phosphorelay sensor kinase activity"/>
    <property type="evidence" value="ECO:0007669"/>
    <property type="project" value="InterPro"/>
</dbReference>
<dbReference type="InterPro" id="IPR004358">
    <property type="entry name" value="Sig_transdc_His_kin-like_C"/>
</dbReference>
<dbReference type="Pfam" id="PF00512">
    <property type="entry name" value="HisKA"/>
    <property type="match status" value="1"/>
</dbReference>
<sequence length="607" mass="67080">MRITTKFIGSSALLIVLSAALFGTSYAVNRQARKSLGTTHSQVETAVAAVAKLDVTLESQIVALSRLAVLGDAAIDVRVYERSRQQFFQALNTLERSSYATEQTAQLQLEGLRRQHKYLEQIALQLTSESLDSEQAQQIVRSLRVFEQGTQGYIQSLSKSAAAQTAAYQRQQEAFHDQIVLLELLSFGLIILLLTAQFYCLLRPVTQALRRLQIGAERIDLTPTQSDVAHIDIDTDDELQALAKSFNQMSDRLRSSYQNLEVRVAERTASLHRANQSLLEEVSERLEVEASLRQAMAQLKQTQLQLMQTEKMSSLGQLVAGVAHEINNPVSFIQGNLEPAQDYMNSVLALIAQYQAECPETTNRLQESLEQADLAFIQADFPLLLKSMETGAERISQIVRSLQTFSHLDESETKSVDLHEGLESALFLLTTQLGATTHRPAITVQRHYGHLPPVYCYPSQLNQVFMGLLSNAIDALSPDLTADLTPDVIGRYTSNLTIAITTDVILKGNAEFARIRFSDSGCGISEDVLCRIFDPFFTTKPVGSGIGLGLSMSYQIMTVNHKGRLTCESTVGQGTTFTMEIPLNLKALQTLVEPEVKVLSLPGLLTP</sequence>
<dbReference type="PROSITE" id="PS50885">
    <property type="entry name" value="HAMP"/>
    <property type="match status" value="1"/>
</dbReference>
<dbReference type="Gene3D" id="3.30.565.10">
    <property type="entry name" value="Histidine kinase-like ATPase, C-terminal domain"/>
    <property type="match status" value="1"/>
</dbReference>
<keyword evidence="6 12" id="KW-0418">Kinase</keyword>
<evidence type="ECO:0000313" key="13">
    <source>
        <dbReference type="Proteomes" id="UP000050465"/>
    </source>
</evidence>
<evidence type="ECO:0000256" key="2">
    <source>
        <dbReference type="ARBA" id="ARBA00004370"/>
    </source>
</evidence>
<keyword evidence="9" id="KW-0812">Transmembrane</keyword>
<dbReference type="Pfam" id="PF02518">
    <property type="entry name" value="HATPase_c"/>
    <property type="match status" value="1"/>
</dbReference>
<dbReference type="AlphaFoldDB" id="A0A0P7ZMH7"/>
<keyword evidence="9" id="KW-1133">Transmembrane helix</keyword>
<organism evidence="12 13">
    <name type="scientific">Phormidesmis priestleyi Ana</name>
    <dbReference type="NCBI Taxonomy" id="1666911"/>
    <lineage>
        <taxon>Bacteria</taxon>
        <taxon>Bacillati</taxon>
        <taxon>Cyanobacteriota</taxon>
        <taxon>Cyanophyceae</taxon>
        <taxon>Leptolyngbyales</taxon>
        <taxon>Leptolyngbyaceae</taxon>
        <taxon>Phormidesmis</taxon>
    </lineage>
</organism>
<comment type="subcellular location">
    <subcellularLocation>
        <location evidence="2">Membrane</location>
    </subcellularLocation>
</comment>